<dbReference type="GO" id="GO:0004140">
    <property type="term" value="F:dephospho-CoA kinase activity"/>
    <property type="evidence" value="ECO:0007669"/>
    <property type="project" value="UniProtKB-EC"/>
</dbReference>
<dbReference type="Proteomes" id="UP001230035">
    <property type="component" value="Unassembled WGS sequence"/>
</dbReference>
<keyword evidence="2 5" id="KW-0547">Nucleotide-binding</keyword>
<sequence length="196" mass="22360">MSRIIGLTGGIGSGKTTVANYLKSHGVPVYIADEEAKMIMNTPVVVSKVKEAFGEEMIDDDKVDRQKLAQLVFADAHQLQKLNTIIHPLVKEHFEQWLREHQQYPFVVKEAAILFESGSYKDCDQIILVTAPEADRIQRVVKRDAVTEDLVLARMNNQWSEEQKMALSDYIIHNISLENTREQVDVILDLLKKQQD</sequence>
<dbReference type="RefSeq" id="WP_283238690.1">
    <property type="nucleotide sequence ID" value="NZ_JASGBP010000002.1"/>
</dbReference>
<accession>A0ABT6XPI8</accession>
<protein>
    <recommendedName>
        <fullName evidence="5 6">Dephospho-CoA kinase</fullName>
        <ecNumber evidence="5 6">2.7.1.24</ecNumber>
    </recommendedName>
    <alternativeName>
        <fullName evidence="5">Dephosphocoenzyme A kinase</fullName>
    </alternativeName>
</protein>
<organism evidence="7 8">
    <name type="scientific">Flavobacterium sedimenticola</name>
    <dbReference type="NCBI Taxonomy" id="3043286"/>
    <lineage>
        <taxon>Bacteria</taxon>
        <taxon>Pseudomonadati</taxon>
        <taxon>Bacteroidota</taxon>
        <taxon>Flavobacteriia</taxon>
        <taxon>Flavobacteriales</taxon>
        <taxon>Flavobacteriaceae</taxon>
        <taxon>Flavobacterium</taxon>
    </lineage>
</organism>
<evidence type="ECO:0000256" key="2">
    <source>
        <dbReference type="ARBA" id="ARBA00022741"/>
    </source>
</evidence>
<comment type="subcellular location">
    <subcellularLocation>
        <location evidence="5">Cytoplasm</location>
    </subcellularLocation>
</comment>
<dbReference type="SUPFAM" id="SSF52540">
    <property type="entry name" value="P-loop containing nucleoside triphosphate hydrolases"/>
    <property type="match status" value="1"/>
</dbReference>
<evidence type="ECO:0000313" key="8">
    <source>
        <dbReference type="Proteomes" id="UP001230035"/>
    </source>
</evidence>
<comment type="similarity">
    <text evidence="1 5">Belongs to the CoaE family.</text>
</comment>
<comment type="caution">
    <text evidence="7">The sequence shown here is derived from an EMBL/GenBank/DDBJ whole genome shotgun (WGS) entry which is preliminary data.</text>
</comment>
<dbReference type="PANTHER" id="PTHR10695">
    <property type="entry name" value="DEPHOSPHO-COA KINASE-RELATED"/>
    <property type="match status" value="1"/>
</dbReference>
<dbReference type="EMBL" id="JASGBP010000002">
    <property type="protein sequence ID" value="MDI9257008.1"/>
    <property type="molecule type" value="Genomic_DNA"/>
</dbReference>
<dbReference type="InterPro" id="IPR027417">
    <property type="entry name" value="P-loop_NTPase"/>
</dbReference>
<dbReference type="HAMAP" id="MF_00376">
    <property type="entry name" value="Dephospho_CoA_kinase"/>
    <property type="match status" value="1"/>
</dbReference>
<dbReference type="Gene3D" id="3.40.50.300">
    <property type="entry name" value="P-loop containing nucleotide triphosphate hydrolases"/>
    <property type="match status" value="1"/>
</dbReference>
<evidence type="ECO:0000256" key="6">
    <source>
        <dbReference type="NCBIfam" id="TIGR00152"/>
    </source>
</evidence>
<evidence type="ECO:0000256" key="5">
    <source>
        <dbReference type="HAMAP-Rule" id="MF_00376"/>
    </source>
</evidence>
<comment type="catalytic activity">
    <reaction evidence="5">
        <text>3'-dephospho-CoA + ATP = ADP + CoA + H(+)</text>
        <dbReference type="Rhea" id="RHEA:18245"/>
        <dbReference type="ChEBI" id="CHEBI:15378"/>
        <dbReference type="ChEBI" id="CHEBI:30616"/>
        <dbReference type="ChEBI" id="CHEBI:57287"/>
        <dbReference type="ChEBI" id="CHEBI:57328"/>
        <dbReference type="ChEBI" id="CHEBI:456216"/>
        <dbReference type="EC" id="2.7.1.24"/>
    </reaction>
</comment>
<reference evidence="7 8" key="1">
    <citation type="submission" date="2023-05" db="EMBL/GenBank/DDBJ databases">
        <title>Flavobacterium sedimenti sp. nov., isolated from the sediment.</title>
        <authorList>
            <person name="Wu N."/>
        </authorList>
    </citation>
    <scope>NUCLEOTIDE SEQUENCE [LARGE SCALE GENOMIC DNA]</scope>
    <source>
        <strain evidence="7 8">YZ-48</strain>
    </source>
</reference>
<keyword evidence="5" id="KW-0963">Cytoplasm</keyword>
<keyword evidence="8" id="KW-1185">Reference proteome</keyword>
<keyword evidence="4 5" id="KW-0173">Coenzyme A biosynthesis</keyword>
<evidence type="ECO:0000313" key="7">
    <source>
        <dbReference type="EMBL" id="MDI9257008.1"/>
    </source>
</evidence>
<keyword evidence="5 7" id="KW-0808">Transferase</keyword>
<dbReference type="NCBIfam" id="TIGR00152">
    <property type="entry name" value="dephospho-CoA kinase"/>
    <property type="match status" value="1"/>
</dbReference>
<evidence type="ECO:0000256" key="1">
    <source>
        <dbReference type="ARBA" id="ARBA00009018"/>
    </source>
</evidence>
<dbReference type="EC" id="2.7.1.24" evidence="5 6"/>
<evidence type="ECO:0000256" key="4">
    <source>
        <dbReference type="ARBA" id="ARBA00022993"/>
    </source>
</evidence>
<dbReference type="InterPro" id="IPR001977">
    <property type="entry name" value="Depp_CoAkinase"/>
</dbReference>
<keyword evidence="5 7" id="KW-0418">Kinase</keyword>
<proteinExistence type="inferred from homology"/>
<feature type="binding site" evidence="5">
    <location>
        <begin position="12"/>
        <end position="17"/>
    </location>
    <ligand>
        <name>ATP</name>
        <dbReference type="ChEBI" id="CHEBI:30616"/>
    </ligand>
</feature>
<dbReference type="CDD" id="cd02022">
    <property type="entry name" value="DPCK"/>
    <property type="match status" value="1"/>
</dbReference>
<dbReference type="PROSITE" id="PS51219">
    <property type="entry name" value="DPCK"/>
    <property type="match status" value="1"/>
</dbReference>
<comment type="pathway">
    <text evidence="5">Cofactor biosynthesis; coenzyme A biosynthesis; CoA from (R)-pantothenate: step 5/5.</text>
</comment>
<gene>
    <name evidence="5 7" type="primary">coaE</name>
    <name evidence="7" type="ORF">QHT84_06235</name>
</gene>
<name>A0ABT6XPI8_9FLAO</name>
<dbReference type="Pfam" id="PF01121">
    <property type="entry name" value="CoaE"/>
    <property type="match status" value="1"/>
</dbReference>
<dbReference type="PANTHER" id="PTHR10695:SF46">
    <property type="entry name" value="BIFUNCTIONAL COENZYME A SYNTHASE-RELATED"/>
    <property type="match status" value="1"/>
</dbReference>
<comment type="function">
    <text evidence="5">Catalyzes the phosphorylation of the 3'-hydroxyl group of dephosphocoenzyme A to form coenzyme A.</text>
</comment>
<evidence type="ECO:0000256" key="3">
    <source>
        <dbReference type="ARBA" id="ARBA00022840"/>
    </source>
</evidence>
<keyword evidence="3 5" id="KW-0067">ATP-binding</keyword>